<dbReference type="InterPro" id="IPR029056">
    <property type="entry name" value="Ribokinase-like"/>
</dbReference>
<feature type="domain" description="Carbohydrate kinase PfkB" evidence="7">
    <location>
        <begin position="17"/>
        <end position="317"/>
    </location>
</feature>
<dbReference type="InterPro" id="IPR050306">
    <property type="entry name" value="PfkB_Carbo_kinase"/>
</dbReference>
<dbReference type="GO" id="GO:0005524">
    <property type="term" value="F:ATP binding"/>
    <property type="evidence" value="ECO:0007669"/>
    <property type="project" value="UniProtKB-KW"/>
</dbReference>
<evidence type="ECO:0000259" key="7">
    <source>
        <dbReference type="Pfam" id="PF00294"/>
    </source>
</evidence>
<sequence>MTDTVRAAAQLPPPLPLVTVIGEALVDLVQLDAPGDYRARPGGSPFNVAVGLARLGHRTALMARLADNTFGRMLRSHAAAEGIDLTYAPAATEPTTLAVVSTDAEGRASYDFYLDGTADGQWTGAETALVPRDTALLHFGSIASWTSPAAGHIHSAVQRLHAGGTALISYDPNVRPALLGSPERGRQAVERSIGTAHLVKASREDVEWLHPDTPVERIAAHWLELGALLVVITDGPDGAHAFHAGAGSLSRPGRKVTVADTVGAGDAFTAGLLGALVRHGVHTPQSLASADPAVLRTAVDDAVLVSALTCGRPGADPPTALPRPHLPARAPLDVTHLAFPGDTGRRGTADPVVPSARSGRG</sequence>
<dbReference type="CDD" id="cd01167">
    <property type="entry name" value="bac_FRK"/>
    <property type="match status" value="1"/>
</dbReference>
<keyword evidence="5" id="KW-0067">ATP-binding</keyword>
<evidence type="ECO:0000256" key="1">
    <source>
        <dbReference type="ARBA" id="ARBA00010688"/>
    </source>
</evidence>
<dbReference type="AlphaFoldDB" id="A0A919EGG5"/>
<dbReference type="Pfam" id="PF00294">
    <property type="entry name" value="PfkB"/>
    <property type="match status" value="1"/>
</dbReference>
<evidence type="ECO:0000256" key="3">
    <source>
        <dbReference type="ARBA" id="ARBA00022741"/>
    </source>
</evidence>
<keyword evidence="9" id="KW-1185">Reference proteome</keyword>
<organism evidence="8 9">
    <name type="scientific">Streptomyces mashuensis</name>
    <dbReference type="NCBI Taxonomy" id="33904"/>
    <lineage>
        <taxon>Bacteria</taxon>
        <taxon>Bacillati</taxon>
        <taxon>Actinomycetota</taxon>
        <taxon>Actinomycetes</taxon>
        <taxon>Kitasatosporales</taxon>
        <taxon>Streptomycetaceae</taxon>
        <taxon>Streptomyces</taxon>
    </lineage>
</organism>
<reference evidence="8" key="2">
    <citation type="submission" date="2020-09" db="EMBL/GenBank/DDBJ databases">
        <authorList>
            <person name="Sun Q."/>
            <person name="Ohkuma M."/>
        </authorList>
    </citation>
    <scope>NUCLEOTIDE SEQUENCE</scope>
    <source>
        <strain evidence="8">JCM 4059</strain>
    </source>
</reference>
<dbReference type="EMBL" id="BNBD01000021">
    <property type="protein sequence ID" value="GHF71558.1"/>
    <property type="molecule type" value="Genomic_DNA"/>
</dbReference>
<comment type="similarity">
    <text evidence="1">Belongs to the carbohydrate kinase PfkB family.</text>
</comment>
<dbReference type="RefSeq" id="WP_190133001.1">
    <property type="nucleotide sequence ID" value="NZ_BNBD01000021.1"/>
</dbReference>
<name>A0A919EGG5_9ACTN</name>
<keyword evidence="3" id="KW-0547">Nucleotide-binding</keyword>
<dbReference type="Proteomes" id="UP000638313">
    <property type="component" value="Unassembled WGS sequence"/>
</dbReference>
<keyword evidence="4" id="KW-0418">Kinase</keyword>
<evidence type="ECO:0000256" key="4">
    <source>
        <dbReference type="ARBA" id="ARBA00022777"/>
    </source>
</evidence>
<reference evidence="8" key="1">
    <citation type="journal article" date="2014" name="Int. J. Syst. Evol. Microbiol.">
        <title>Complete genome sequence of Corynebacterium casei LMG S-19264T (=DSM 44701T), isolated from a smear-ripened cheese.</title>
        <authorList>
            <consortium name="US DOE Joint Genome Institute (JGI-PGF)"/>
            <person name="Walter F."/>
            <person name="Albersmeier A."/>
            <person name="Kalinowski J."/>
            <person name="Ruckert C."/>
        </authorList>
    </citation>
    <scope>NUCLEOTIDE SEQUENCE</scope>
    <source>
        <strain evidence="8">JCM 4059</strain>
    </source>
</reference>
<dbReference type="PANTHER" id="PTHR43085">
    <property type="entry name" value="HEXOKINASE FAMILY MEMBER"/>
    <property type="match status" value="1"/>
</dbReference>
<accession>A0A919EGG5</accession>
<feature type="region of interest" description="Disordered" evidence="6">
    <location>
        <begin position="336"/>
        <end position="361"/>
    </location>
</feature>
<dbReference type="Gene3D" id="3.40.1190.20">
    <property type="match status" value="1"/>
</dbReference>
<evidence type="ECO:0000256" key="2">
    <source>
        <dbReference type="ARBA" id="ARBA00022679"/>
    </source>
</evidence>
<evidence type="ECO:0000313" key="8">
    <source>
        <dbReference type="EMBL" id="GHF71558.1"/>
    </source>
</evidence>
<dbReference type="InterPro" id="IPR002173">
    <property type="entry name" value="Carboh/pur_kinase_PfkB_CS"/>
</dbReference>
<dbReference type="PROSITE" id="PS00584">
    <property type="entry name" value="PFKB_KINASES_2"/>
    <property type="match status" value="1"/>
</dbReference>
<dbReference type="InterPro" id="IPR011611">
    <property type="entry name" value="PfkB_dom"/>
</dbReference>
<evidence type="ECO:0000256" key="6">
    <source>
        <dbReference type="SAM" id="MobiDB-lite"/>
    </source>
</evidence>
<keyword evidence="2" id="KW-0808">Transferase</keyword>
<dbReference type="GO" id="GO:0016301">
    <property type="term" value="F:kinase activity"/>
    <property type="evidence" value="ECO:0007669"/>
    <property type="project" value="UniProtKB-KW"/>
</dbReference>
<proteinExistence type="inferred from homology"/>
<dbReference type="SUPFAM" id="SSF53613">
    <property type="entry name" value="Ribokinase-like"/>
    <property type="match status" value="1"/>
</dbReference>
<protein>
    <submittedName>
        <fullName evidence="8">Ribokinase</fullName>
    </submittedName>
</protein>
<evidence type="ECO:0000313" key="9">
    <source>
        <dbReference type="Proteomes" id="UP000638313"/>
    </source>
</evidence>
<evidence type="ECO:0000256" key="5">
    <source>
        <dbReference type="ARBA" id="ARBA00022840"/>
    </source>
</evidence>
<comment type="caution">
    <text evidence="8">The sequence shown here is derived from an EMBL/GenBank/DDBJ whole genome shotgun (WGS) entry which is preliminary data.</text>
</comment>
<gene>
    <name evidence="8" type="ORF">GCM10010218_60950</name>
</gene>
<dbReference type="PANTHER" id="PTHR43085:SF1">
    <property type="entry name" value="PSEUDOURIDINE KINASE-RELATED"/>
    <property type="match status" value="1"/>
</dbReference>